<feature type="compositionally biased region" description="Polar residues" evidence="7">
    <location>
        <begin position="171"/>
        <end position="188"/>
    </location>
</feature>
<feature type="domain" description="OVATE" evidence="8">
    <location>
        <begin position="228"/>
        <end position="291"/>
    </location>
</feature>
<comment type="function">
    <text evidence="6">Transcriptional repressor that regulates multiple aspects of plant growth and development.</text>
</comment>
<dbReference type="InterPro" id="IPR006458">
    <property type="entry name" value="Ovate_C"/>
</dbReference>
<gene>
    <name evidence="9" type="ORF">PIB30_017510</name>
</gene>
<evidence type="ECO:0000256" key="7">
    <source>
        <dbReference type="SAM" id="MobiDB-lite"/>
    </source>
</evidence>
<evidence type="ECO:0000313" key="10">
    <source>
        <dbReference type="Proteomes" id="UP001341840"/>
    </source>
</evidence>
<dbReference type="EMBL" id="JASCZI010030259">
    <property type="protein sequence ID" value="MED6120061.1"/>
    <property type="molecule type" value="Genomic_DNA"/>
</dbReference>
<dbReference type="PANTHER" id="PTHR33057">
    <property type="entry name" value="TRANSCRIPTION REPRESSOR OFP7-RELATED"/>
    <property type="match status" value="1"/>
</dbReference>
<comment type="subcellular location">
    <subcellularLocation>
        <location evidence="1 6">Nucleus</location>
    </subcellularLocation>
</comment>
<feature type="compositionally biased region" description="Basic and acidic residues" evidence="7">
    <location>
        <begin position="103"/>
        <end position="123"/>
    </location>
</feature>
<name>A0ABU6R824_9FABA</name>
<evidence type="ECO:0000256" key="2">
    <source>
        <dbReference type="ARBA" id="ARBA00022491"/>
    </source>
</evidence>
<sequence>MPKKIKKSLRKYISKIKNTTSHPQLPQIQLIPSKKWVLTGCKHPRTPSFSLENKKKDSQHTNKDEEATLADVDRFLFENFKSLYLEDGEEKAASTTPAAAANNKEHNNSKKVSREESYDDHYKGTKLGPPIIYDDTPIDLRGSNRFFMDRGFSGPYSSMNMTPRGDDYEGGSSSTSITTHNDSSPSSQLYHSAKTYVHDHNHDRDSSNHHHDCDCDHDYKILDNCVAVLASSESPYEDFKISMQGMVEARVRNNQRVDWDFMEELLFCHINLNEKKSHKFILSAFVELVTAMRQQPENNPPATARKPRSVRTVRIGREVRNETKEVRLEFGST</sequence>
<evidence type="ECO:0000256" key="3">
    <source>
        <dbReference type="ARBA" id="ARBA00023015"/>
    </source>
</evidence>
<dbReference type="InterPro" id="IPR038933">
    <property type="entry name" value="Ovate"/>
</dbReference>
<dbReference type="PROSITE" id="PS51754">
    <property type="entry name" value="OVATE"/>
    <property type="match status" value="1"/>
</dbReference>
<keyword evidence="3 6" id="KW-0805">Transcription regulation</keyword>
<evidence type="ECO:0000256" key="5">
    <source>
        <dbReference type="ARBA" id="ARBA00023242"/>
    </source>
</evidence>
<dbReference type="PANTHER" id="PTHR33057:SF117">
    <property type="entry name" value="TRANSCRIPTION REPRESSOR OFP14"/>
    <property type="match status" value="1"/>
</dbReference>
<evidence type="ECO:0000313" key="9">
    <source>
        <dbReference type="EMBL" id="MED6120061.1"/>
    </source>
</evidence>
<comment type="caution">
    <text evidence="9">The sequence shown here is derived from an EMBL/GenBank/DDBJ whole genome shotgun (WGS) entry which is preliminary data.</text>
</comment>
<evidence type="ECO:0000256" key="1">
    <source>
        <dbReference type="ARBA" id="ARBA00004123"/>
    </source>
</evidence>
<keyword evidence="2 6" id="KW-0678">Repressor</keyword>
<keyword evidence="10" id="KW-1185">Reference proteome</keyword>
<keyword evidence="4 6" id="KW-0804">Transcription</keyword>
<proteinExistence type="predicted"/>
<protein>
    <recommendedName>
        <fullName evidence="6">Transcription repressor</fullName>
    </recommendedName>
    <alternativeName>
        <fullName evidence="6">Ovate family protein</fullName>
    </alternativeName>
</protein>
<organism evidence="9 10">
    <name type="scientific">Stylosanthes scabra</name>
    <dbReference type="NCBI Taxonomy" id="79078"/>
    <lineage>
        <taxon>Eukaryota</taxon>
        <taxon>Viridiplantae</taxon>
        <taxon>Streptophyta</taxon>
        <taxon>Embryophyta</taxon>
        <taxon>Tracheophyta</taxon>
        <taxon>Spermatophyta</taxon>
        <taxon>Magnoliopsida</taxon>
        <taxon>eudicotyledons</taxon>
        <taxon>Gunneridae</taxon>
        <taxon>Pentapetalae</taxon>
        <taxon>rosids</taxon>
        <taxon>fabids</taxon>
        <taxon>Fabales</taxon>
        <taxon>Fabaceae</taxon>
        <taxon>Papilionoideae</taxon>
        <taxon>50 kb inversion clade</taxon>
        <taxon>dalbergioids sensu lato</taxon>
        <taxon>Dalbergieae</taxon>
        <taxon>Pterocarpus clade</taxon>
        <taxon>Stylosanthes</taxon>
    </lineage>
</organism>
<dbReference type="NCBIfam" id="TIGR01568">
    <property type="entry name" value="A_thal_3678"/>
    <property type="match status" value="1"/>
</dbReference>
<evidence type="ECO:0000259" key="8">
    <source>
        <dbReference type="PROSITE" id="PS51754"/>
    </source>
</evidence>
<evidence type="ECO:0000256" key="6">
    <source>
        <dbReference type="RuleBase" id="RU367028"/>
    </source>
</evidence>
<feature type="region of interest" description="Disordered" evidence="7">
    <location>
        <begin position="94"/>
        <end position="130"/>
    </location>
</feature>
<reference evidence="9 10" key="1">
    <citation type="journal article" date="2023" name="Plants (Basel)">
        <title>Bridging the Gap: Combining Genomics and Transcriptomics Approaches to Understand Stylosanthes scabra, an Orphan Legume from the Brazilian Caatinga.</title>
        <authorList>
            <person name="Ferreira-Neto J.R.C."/>
            <person name="da Silva M.D."/>
            <person name="Binneck E."/>
            <person name="de Melo N.F."/>
            <person name="da Silva R.H."/>
            <person name="de Melo A.L.T.M."/>
            <person name="Pandolfi V."/>
            <person name="Bustamante F.O."/>
            <person name="Brasileiro-Vidal A.C."/>
            <person name="Benko-Iseppon A.M."/>
        </authorList>
    </citation>
    <scope>NUCLEOTIDE SEQUENCE [LARGE SCALE GENOMIC DNA]</scope>
    <source>
        <tissue evidence="9">Leaves</tissue>
    </source>
</reference>
<dbReference type="Pfam" id="PF04844">
    <property type="entry name" value="Ovate"/>
    <property type="match status" value="1"/>
</dbReference>
<keyword evidence="5 6" id="KW-0539">Nucleus</keyword>
<dbReference type="Proteomes" id="UP001341840">
    <property type="component" value="Unassembled WGS sequence"/>
</dbReference>
<accession>A0ABU6R824</accession>
<feature type="region of interest" description="Disordered" evidence="7">
    <location>
        <begin position="158"/>
        <end position="188"/>
    </location>
</feature>
<evidence type="ECO:0000256" key="4">
    <source>
        <dbReference type="ARBA" id="ARBA00023163"/>
    </source>
</evidence>